<dbReference type="EMBL" id="JAULRT010000035">
    <property type="protein sequence ID" value="MDO3381523.1"/>
    <property type="molecule type" value="Genomic_DNA"/>
</dbReference>
<gene>
    <name evidence="1" type="ORF">QWI16_05010</name>
</gene>
<protein>
    <recommendedName>
        <fullName evidence="3">Lipoprotein</fullName>
    </recommendedName>
</protein>
<proteinExistence type="predicted"/>
<reference evidence="1" key="1">
    <citation type="submission" date="2023-07" db="EMBL/GenBank/DDBJ databases">
        <title>Gilvimarinus algae sp. nov., isolated from the surface of Kelp.</title>
        <authorList>
            <person name="Sun Y.Y."/>
            <person name="Gong Y."/>
            <person name="Du Z.J."/>
        </authorList>
    </citation>
    <scope>NUCLEOTIDE SEQUENCE</scope>
    <source>
        <strain evidence="1">SDUM040014</strain>
    </source>
</reference>
<organism evidence="1 2">
    <name type="scientific">Gilvimarinus algae</name>
    <dbReference type="NCBI Taxonomy" id="3058037"/>
    <lineage>
        <taxon>Bacteria</taxon>
        <taxon>Pseudomonadati</taxon>
        <taxon>Pseudomonadota</taxon>
        <taxon>Gammaproteobacteria</taxon>
        <taxon>Cellvibrionales</taxon>
        <taxon>Cellvibrionaceae</taxon>
        <taxon>Gilvimarinus</taxon>
    </lineage>
</organism>
<evidence type="ECO:0000313" key="1">
    <source>
        <dbReference type="EMBL" id="MDO3381523.1"/>
    </source>
</evidence>
<evidence type="ECO:0000313" key="2">
    <source>
        <dbReference type="Proteomes" id="UP001168380"/>
    </source>
</evidence>
<accession>A0ABT8TEM0</accession>
<dbReference type="Proteomes" id="UP001168380">
    <property type="component" value="Unassembled WGS sequence"/>
</dbReference>
<sequence>MPTNTTWNFSLIKRNIALLLEIAASTIIYRSIKSVLFTLLFFAVGCTQVVHKESSTTNLEDDSILSISREEISPEAFDDVRELSITSRKLRQPSEYKGALLDNNYDVFIYSETGLVSSAVLKKDFSLNGVTYKSGTVIVFHNNGNVLGGTPKENASIQGQIIGKNKQISFHKNGNLRKAFVVKSHSDNNFNLNIPENVSVSWTKDGYVSSVIYNQLTGHRLLDWECTREIRVTRAPQELNYVIKSCQFSRPSIIAKQIIEPSPHQNGNPEYGSVVVSKNTIGTYFYEFEGYPSDHSLYVDQNFRFGDYEFKRCQLYVTKEHEILYFQIFQPLDIDGVHYPARSLLTFDDHGKPVAYSD</sequence>
<keyword evidence="2" id="KW-1185">Reference proteome</keyword>
<dbReference type="RefSeq" id="WP_302711656.1">
    <property type="nucleotide sequence ID" value="NZ_JAULRT010000035.1"/>
</dbReference>
<comment type="caution">
    <text evidence="1">The sequence shown here is derived from an EMBL/GenBank/DDBJ whole genome shotgun (WGS) entry which is preliminary data.</text>
</comment>
<evidence type="ECO:0008006" key="3">
    <source>
        <dbReference type="Google" id="ProtNLM"/>
    </source>
</evidence>
<name>A0ABT8TEM0_9GAMM</name>